<keyword evidence="2" id="KW-0472">Membrane</keyword>
<name>A0A8S1E7V2_9PELO</name>
<evidence type="ECO:0000256" key="1">
    <source>
        <dbReference type="SAM" id="MobiDB-lite"/>
    </source>
</evidence>
<protein>
    <submittedName>
        <fullName evidence="3">Uncharacterized protein</fullName>
    </submittedName>
</protein>
<feature type="transmembrane region" description="Helical" evidence="2">
    <location>
        <begin position="281"/>
        <end position="303"/>
    </location>
</feature>
<dbReference type="AlphaFoldDB" id="A0A8S1E7V2"/>
<keyword evidence="4" id="KW-1185">Reference proteome</keyword>
<feature type="compositionally biased region" description="Basic and acidic residues" evidence="1">
    <location>
        <begin position="225"/>
        <end position="235"/>
    </location>
</feature>
<evidence type="ECO:0000256" key="2">
    <source>
        <dbReference type="SAM" id="Phobius"/>
    </source>
</evidence>
<gene>
    <name evidence="3" type="ORF">CBOVIS_LOCUS980</name>
</gene>
<feature type="compositionally biased region" description="Polar residues" evidence="1">
    <location>
        <begin position="237"/>
        <end position="251"/>
    </location>
</feature>
<evidence type="ECO:0000313" key="4">
    <source>
        <dbReference type="Proteomes" id="UP000494206"/>
    </source>
</evidence>
<reference evidence="3 4" key="1">
    <citation type="submission" date="2020-04" db="EMBL/GenBank/DDBJ databases">
        <authorList>
            <person name="Laetsch R D."/>
            <person name="Stevens L."/>
            <person name="Kumar S."/>
            <person name="Blaxter L. M."/>
        </authorList>
    </citation>
    <scope>NUCLEOTIDE SEQUENCE [LARGE SCALE GENOMIC DNA]</scope>
</reference>
<comment type="caution">
    <text evidence="3">The sequence shown here is derived from an EMBL/GenBank/DDBJ whole genome shotgun (WGS) entry which is preliminary data.</text>
</comment>
<organism evidence="3 4">
    <name type="scientific">Caenorhabditis bovis</name>
    <dbReference type="NCBI Taxonomy" id="2654633"/>
    <lineage>
        <taxon>Eukaryota</taxon>
        <taxon>Metazoa</taxon>
        <taxon>Ecdysozoa</taxon>
        <taxon>Nematoda</taxon>
        <taxon>Chromadorea</taxon>
        <taxon>Rhabditida</taxon>
        <taxon>Rhabditina</taxon>
        <taxon>Rhabditomorpha</taxon>
        <taxon>Rhabditoidea</taxon>
        <taxon>Rhabditidae</taxon>
        <taxon>Peloderinae</taxon>
        <taxon>Caenorhabditis</taxon>
    </lineage>
</organism>
<keyword evidence="2" id="KW-0812">Transmembrane</keyword>
<feature type="region of interest" description="Disordered" evidence="1">
    <location>
        <begin position="162"/>
        <end position="190"/>
    </location>
</feature>
<proteinExistence type="predicted"/>
<feature type="region of interest" description="Disordered" evidence="1">
    <location>
        <begin position="223"/>
        <end position="251"/>
    </location>
</feature>
<keyword evidence="2" id="KW-1133">Transmembrane helix</keyword>
<dbReference type="OrthoDB" id="5822937at2759"/>
<sequence length="316" mass="35249">MTRNTTEVSVVLNVRPLHSSWKPVQQVDCPSKSAVGKSLESNIWKAARVKTLIVSEKGPNMERYSTDTAGVITECGSCADKPPCSNDRVALSPIVEKCECTKCNEAEIVATSLELSPTPSIRWIESEQEAFHAKPKRAKAMKIVVRKQKNDREVGLNNLKTDRFLTCPSPPLPPPPPPSLRHKNGDNTSQISIPSVTEMRITSPTATTEEIQAMCQKITNTCGEKSPEWKEEKPAESSVSEQSCPEESAETNETIQSQEALRNEIEQCLSSPTTLHQMVQLFYSAESNMWLMLAVIIMMIFVYRSSVEQHTCYIYD</sequence>
<evidence type="ECO:0000313" key="3">
    <source>
        <dbReference type="EMBL" id="CAB3397591.1"/>
    </source>
</evidence>
<feature type="compositionally biased region" description="Pro residues" evidence="1">
    <location>
        <begin position="168"/>
        <end position="179"/>
    </location>
</feature>
<dbReference type="EMBL" id="CADEPM010000001">
    <property type="protein sequence ID" value="CAB3397591.1"/>
    <property type="molecule type" value="Genomic_DNA"/>
</dbReference>
<dbReference type="Proteomes" id="UP000494206">
    <property type="component" value="Unassembled WGS sequence"/>
</dbReference>
<accession>A0A8S1E7V2</accession>